<dbReference type="InterPro" id="IPR037873">
    <property type="entry name" value="BamE-like"/>
</dbReference>
<keyword evidence="1" id="KW-0732">Signal</keyword>
<name>I3CFZ1_9GAMM</name>
<evidence type="ECO:0000256" key="1">
    <source>
        <dbReference type="ARBA" id="ARBA00022729"/>
    </source>
</evidence>
<dbReference type="Gene3D" id="3.30.1450.10">
    <property type="match status" value="1"/>
</dbReference>
<accession>I3CFZ1</accession>
<organism evidence="2 3">
    <name type="scientific">Beggiatoa alba B18LD</name>
    <dbReference type="NCBI Taxonomy" id="395493"/>
    <lineage>
        <taxon>Bacteria</taxon>
        <taxon>Pseudomonadati</taxon>
        <taxon>Pseudomonadota</taxon>
        <taxon>Gammaproteobacteria</taxon>
        <taxon>Thiotrichales</taxon>
        <taxon>Thiotrichaceae</taxon>
        <taxon>Beggiatoa</taxon>
    </lineage>
</organism>
<evidence type="ECO:0008006" key="4">
    <source>
        <dbReference type="Google" id="ProtNLM"/>
    </source>
</evidence>
<dbReference type="Proteomes" id="UP000005744">
    <property type="component" value="Unassembled WGS sequence"/>
</dbReference>
<evidence type="ECO:0000313" key="2">
    <source>
        <dbReference type="EMBL" id="EIJ42534.1"/>
    </source>
</evidence>
<sequence length="93" mass="10301">MIRHFFLTLVFMFGLTACGGSPINQANYDKIADDMPYSEVVKILGEPTRKDSSGINVGGFGLSGTEAEWEVEGIKINVVFVNDKVKIKNFKKQ</sequence>
<evidence type="ECO:0000313" key="3">
    <source>
        <dbReference type="Proteomes" id="UP000005744"/>
    </source>
</evidence>
<dbReference type="EMBL" id="JH600070">
    <property type="protein sequence ID" value="EIJ42534.1"/>
    <property type="molecule type" value="Genomic_DNA"/>
</dbReference>
<dbReference type="OrthoDB" id="5422169at2"/>
<proteinExistence type="predicted"/>
<protein>
    <recommendedName>
        <fullName evidence="4">Small protein A (TmRNA-binding)</fullName>
    </recommendedName>
</protein>
<dbReference type="HOGENOM" id="CLU_179293_0_0_6"/>
<gene>
    <name evidence="2" type="ORF">BegalDRAFT_1655</name>
</gene>
<reference evidence="2 3" key="1">
    <citation type="submission" date="2011-11" db="EMBL/GenBank/DDBJ databases">
        <title>Improved High-Quality Draft sequence of Beggiatoa alba B18lD.</title>
        <authorList>
            <consortium name="US DOE Joint Genome Institute"/>
            <person name="Lucas S."/>
            <person name="Han J."/>
            <person name="Lapidus A."/>
            <person name="Cheng J.-F."/>
            <person name="Goodwin L."/>
            <person name="Pitluck S."/>
            <person name="Peters L."/>
            <person name="Mikhailova N."/>
            <person name="Held B."/>
            <person name="Detter J.C."/>
            <person name="Han C."/>
            <person name="Tapia R."/>
            <person name="Land M."/>
            <person name="Hauser L."/>
            <person name="Kyrpides N."/>
            <person name="Ivanova N."/>
            <person name="Pagani I."/>
            <person name="Samuel K."/>
            <person name="Teske A."/>
            <person name="Mueller J."/>
            <person name="Woyke T."/>
        </authorList>
    </citation>
    <scope>NUCLEOTIDE SEQUENCE [LARGE SCALE GENOMIC DNA]</scope>
    <source>
        <strain evidence="2 3">B18LD</strain>
    </source>
</reference>
<dbReference type="PROSITE" id="PS51257">
    <property type="entry name" value="PROKAR_LIPOPROTEIN"/>
    <property type="match status" value="1"/>
</dbReference>
<dbReference type="AlphaFoldDB" id="I3CFZ1"/>
<dbReference type="RefSeq" id="WP_002685564.1">
    <property type="nucleotide sequence ID" value="NZ_JH600070.1"/>
</dbReference>
<dbReference type="eggNOG" id="COG2913">
    <property type="taxonomic scope" value="Bacteria"/>
</dbReference>
<keyword evidence="3" id="KW-1185">Reference proteome</keyword>
<dbReference type="STRING" id="395493.BegalDRAFT_1655"/>